<feature type="region of interest" description="Disordered" evidence="7">
    <location>
        <begin position="325"/>
        <end position="357"/>
    </location>
</feature>
<evidence type="ECO:0000259" key="8">
    <source>
        <dbReference type="Pfam" id="PF00562"/>
    </source>
</evidence>
<protein>
    <recommendedName>
        <fullName evidence="2">DNA-directed RNA polymerase</fullName>
        <ecNumber evidence="2">2.7.7.6</ecNumber>
    </recommendedName>
</protein>
<dbReference type="PANTHER" id="PTHR20856">
    <property type="entry name" value="DNA-DIRECTED RNA POLYMERASE I SUBUNIT 2"/>
    <property type="match status" value="1"/>
</dbReference>
<dbReference type="WBParaSite" id="maker-unitig_30465-snap-gene-0.2-mRNA-1">
    <property type="protein sequence ID" value="maker-unitig_30465-snap-gene-0.2-mRNA-1"/>
    <property type="gene ID" value="maker-unitig_30465-snap-gene-0.2"/>
</dbReference>
<dbReference type="Gene3D" id="2.40.270.10">
    <property type="entry name" value="DNA-directed RNA polymerase, subunit 2, domain 6"/>
    <property type="match status" value="1"/>
</dbReference>
<evidence type="ECO:0000256" key="2">
    <source>
        <dbReference type="ARBA" id="ARBA00012418"/>
    </source>
</evidence>
<dbReference type="GO" id="GO:0000428">
    <property type="term" value="C:DNA-directed RNA polymerase complex"/>
    <property type="evidence" value="ECO:0007669"/>
    <property type="project" value="UniProtKB-KW"/>
</dbReference>
<dbReference type="GO" id="GO:0003677">
    <property type="term" value="F:DNA binding"/>
    <property type="evidence" value="ECO:0007669"/>
    <property type="project" value="InterPro"/>
</dbReference>
<dbReference type="EC" id="2.7.7.6" evidence="2"/>
<dbReference type="GO" id="GO:0003899">
    <property type="term" value="F:DNA-directed RNA polymerase activity"/>
    <property type="evidence" value="ECO:0007669"/>
    <property type="project" value="UniProtKB-EC"/>
</dbReference>
<dbReference type="GO" id="GO:0032549">
    <property type="term" value="F:ribonucleoside binding"/>
    <property type="evidence" value="ECO:0007669"/>
    <property type="project" value="InterPro"/>
</dbReference>
<organism evidence="9 10">
    <name type="scientific">Macrostomum lignano</name>
    <dbReference type="NCBI Taxonomy" id="282301"/>
    <lineage>
        <taxon>Eukaryota</taxon>
        <taxon>Metazoa</taxon>
        <taxon>Spiralia</taxon>
        <taxon>Lophotrochozoa</taxon>
        <taxon>Platyhelminthes</taxon>
        <taxon>Rhabditophora</taxon>
        <taxon>Macrostomorpha</taxon>
        <taxon>Macrostomida</taxon>
        <taxon>Macrostomidae</taxon>
        <taxon>Macrostomum</taxon>
    </lineage>
</organism>
<dbReference type="Proteomes" id="UP000095280">
    <property type="component" value="Unplaced"/>
</dbReference>
<feature type="domain" description="DNA-directed RNA polymerase subunit 2 hybrid-binding" evidence="8">
    <location>
        <begin position="467"/>
        <end position="498"/>
    </location>
</feature>
<keyword evidence="5" id="KW-0548">Nucleotidyltransferase</keyword>
<name>A0A1I8FE81_9PLAT</name>
<evidence type="ECO:0000256" key="5">
    <source>
        <dbReference type="ARBA" id="ARBA00022695"/>
    </source>
</evidence>
<feature type="compositionally biased region" description="Gly residues" evidence="7">
    <location>
        <begin position="334"/>
        <end position="345"/>
    </location>
</feature>
<feature type="region of interest" description="Disordered" evidence="7">
    <location>
        <begin position="389"/>
        <end position="418"/>
    </location>
</feature>
<dbReference type="AlphaFoldDB" id="A0A1I8FE81"/>
<keyword evidence="4" id="KW-0808">Transferase</keyword>
<comment type="similarity">
    <text evidence="1">Belongs to the RNA polymerase beta chain family.</text>
</comment>
<accession>A0A1I8FE81</accession>
<dbReference type="GO" id="GO:0006351">
    <property type="term" value="P:DNA-templated transcription"/>
    <property type="evidence" value="ECO:0007669"/>
    <property type="project" value="InterPro"/>
</dbReference>
<dbReference type="InterPro" id="IPR015712">
    <property type="entry name" value="DNA-dir_RNA_pol_su2"/>
</dbReference>
<evidence type="ECO:0000256" key="1">
    <source>
        <dbReference type="ARBA" id="ARBA00006835"/>
    </source>
</evidence>
<evidence type="ECO:0000313" key="10">
    <source>
        <dbReference type="WBParaSite" id="maker-unitig_30465-snap-gene-0.2-mRNA-1"/>
    </source>
</evidence>
<evidence type="ECO:0000256" key="7">
    <source>
        <dbReference type="SAM" id="MobiDB-lite"/>
    </source>
</evidence>
<evidence type="ECO:0000256" key="4">
    <source>
        <dbReference type="ARBA" id="ARBA00022679"/>
    </source>
</evidence>
<sequence>MAFTYEQGSSSTAPVGLLLRALFDGLAKPRHVPGHCKSCAYRPTPADLDCGRHLMPALRVLTHCDSDADKFYLLCLMLCANCTPAYVALGLCSHDITAAMENFMATGNLNSQSLLLLSAAEHRPGGAGDNINSAKICRPFSRRTSGALFSPRCELPRLGACYRRPGASSVQCTRQTRTPCGLLNHLTAACLVVSSPERPDRASLTAEMCLRGPGAVTMKHPRSDLQTCLPVLLDGVPVRPGAAPAGCRAGQLAAAAKRTSPPSGSRRARLKCPETLEVALVKRRAAPALAGPYPGLYLFSDSASAASGRSAIWSATALEYIGPYEQSSTSTKLEGGGGGSGGGGRRQQQSSSGGAAPACPLRFGVFAPEPAASGIEADGFPADRDTAAARAIPSTATTVRRRPPALTRTGSPYQRRPRATWSVSLSDSPRQPPPAATLTVTSASQARHRRQVQLSARARKPCQQSAAAREDMPVRLPTGIVPDIIFNPHGFPSRMTVGI</sequence>
<evidence type="ECO:0000256" key="6">
    <source>
        <dbReference type="ARBA" id="ARBA00023163"/>
    </source>
</evidence>
<proteinExistence type="inferred from homology"/>
<dbReference type="InterPro" id="IPR007120">
    <property type="entry name" value="DNA-dir_RNAP_su2_dom"/>
</dbReference>
<keyword evidence="3" id="KW-0240">DNA-directed RNA polymerase</keyword>
<dbReference type="InterPro" id="IPR037033">
    <property type="entry name" value="DNA-dir_RNAP_su2_hyb_sf"/>
</dbReference>
<dbReference type="Pfam" id="PF00562">
    <property type="entry name" value="RNA_pol_Rpb2_6"/>
    <property type="match status" value="1"/>
</dbReference>
<keyword evidence="6" id="KW-0804">Transcription</keyword>
<evidence type="ECO:0000256" key="3">
    <source>
        <dbReference type="ARBA" id="ARBA00022478"/>
    </source>
</evidence>
<dbReference type="SUPFAM" id="SSF64484">
    <property type="entry name" value="beta and beta-prime subunits of DNA dependent RNA-polymerase"/>
    <property type="match status" value="1"/>
</dbReference>
<keyword evidence="9" id="KW-1185">Reference proteome</keyword>
<evidence type="ECO:0000313" key="9">
    <source>
        <dbReference type="Proteomes" id="UP000095280"/>
    </source>
</evidence>
<reference evidence="10" key="1">
    <citation type="submission" date="2016-11" db="UniProtKB">
        <authorList>
            <consortium name="WormBaseParasite"/>
        </authorList>
    </citation>
    <scope>IDENTIFICATION</scope>
</reference>